<reference evidence="7 8" key="1">
    <citation type="journal article" date="2019" name="Emerg. Microbes Infect.">
        <title>Comprehensive subspecies identification of 175 nontuberculous mycobacteria species based on 7547 genomic profiles.</title>
        <authorList>
            <person name="Matsumoto Y."/>
            <person name="Kinjo T."/>
            <person name="Motooka D."/>
            <person name="Nabeya D."/>
            <person name="Jung N."/>
            <person name="Uechi K."/>
            <person name="Horii T."/>
            <person name="Iida T."/>
            <person name="Fujita J."/>
            <person name="Nakamura S."/>
        </authorList>
    </citation>
    <scope>NUCLEOTIDE SEQUENCE [LARGE SCALE GENOMIC DNA]</scope>
    <source>
        <strain evidence="7 8">JCM 17899</strain>
    </source>
</reference>
<dbReference type="PANTHER" id="PTHR30168:SF0">
    <property type="entry name" value="INNER MEMBRANE PROTEIN"/>
    <property type="match status" value="1"/>
</dbReference>
<feature type="transmembrane region" description="Helical" evidence="6">
    <location>
        <begin position="27"/>
        <end position="47"/>
    </location>
</feature>
<dbReference type="GO" id="GO:0016020">
    <property type="term" value="C:membrane"/>
    <property type="evidence" value="ECO:0007669"/>
    <property type="project" value="UniProtKB-SubCell"/>
</dbReference>
<evidence type="ECO:0000256" key="1">
    <source>
        <dbReference type="ARBA" id="ARBA00004167"/>
    </source>
</evidence>
<dbReference type="AlphaFoldDB" id="A0A7I7QUP5"/>
<keyword evidence="3 6" id="KW-1133">Transmembrane helix</keyword>
<organism evidence="7 8">
    <name type="scientific">Mycolicibacterium sediminis</name>
    <dbReference type="NCBI Taxonomy" id="1286180"/>
    <lineage>
        <taxon>Bacteria</taxon>
        <taxon>Bacillati</taxon>
        <taxon>Actinomycetota</taxon>
        <taxon>Actinomycetes</taxon>
        <taxon>Mycobacteriales</taxon>
        <taxon>Mycobacteriaceae</taxon>
        <taxon>Mycolicibacterium</taxon>
    </lineage>
</organism>
<feature type="compositionally biased region" description="Polar residues" evidence="5">
    <location>
        <begin position="255"/>
        <end position="270"/>
    </location>
</feature>
<feature type="compositionally biased region" description="Polar residues" evidence="5">
    <location>
        <begin position="1"/>
        <end position="16"/>
    </location>
</feature>
<dbReference type="SUPFAM" id="SSF55486">
    <property type="entry name" value="Metalloproteases ('zincins'), catalytic domain"/>
    <property type="match status" value="1"/>
</dbReference>
<protein>
    <submittedName>
        <fullName evidence="7">Membrane protein</fullName>
    </submittedName>
</protein>
<dbReference type="RefSeq" id="WP_163798514.1">
    <property type="nucleotide sequence ID" value="NZ_AP022588.1"/>
</dbReference>
<sequence length="301" mass="31357">MTFNEGIQIDTSTTRSSGGGGGGGRGIAIGGGVGGLIIMVVALFLGVDPGTVGLPQGGTGEYDSQGVQTPGFDLSQCKTAQDANTIDQCRVVATGNSVDAVWAQLMPDYTRPSVELFTGSVSTACGPATTEVGPFYCPGDQTAYFDTAFFEELTTQFGSSGGPLAKEYVVAHEFGHHVQDLKGDLGRAQQDPTGPEGGGVRTELQADCYAGVWAHYAAITKQESTGEPFLEPLTEKDIADALSAAASVGDDRIQESATGRVSPESWTHGSSAGRQYWFTEGYQTGQPDSCDTFSAQDLHQG</sequence>
<evidence type="ECO:0000313" key="8">
    <source>
        <dbReference type="Proteomes" id="UP000467193"/>
    </source>
</evidence>
<gene>
    <name evidence="7" type="ORF">MSEDJ_37120</name>
</gene>
<dbReference type="KEGG" id="msei:MSEDJ_37120"/>
<proteinExistence type="predicted"/>
<dbReference type="PANTHER" id="PTHR30168">
    <property type="entry name" value="PUTATIVE MEMBRANE PROTEIN YPFJ"/>
    <property type="match status" value="1"/>
</dbReference>
<dbReference type="InterPro" id="IPR007343">
    <property type="entry name" value="Uncharacterised_pept_Zn_put"/>
</dbReference>
<comment type="subcellular location">
    <subcellularLocation>
        <location evidence="1">Membrane</location>
        <topology evidence="1">Single-pass membrane protein</topology>
    </subcellularLocation>
</comment>
<dbReference type="Pfam" id="PF04228">
    <property type="entry name" value="Zn_peptidase"/>
    <property type="match status" value="1"/>
</dbReference>
<evidence type="ECO:0000256" key="2">
    <source>
        <dbReference type="ARBA" id="ARBA00022692"/>
    </source>
</evidence>
<keyword evidence="4 6" id="KW-0472">Membrane</keyword>
<evidence type="ECO:0000256" key="5">
    <source>
        <dbReference type="SAM" id="MobiDB-lite"/>
    </source>
</evidence>
<keyword evidence="2 6" id="KW-0812">Transmembrane</keyword>
<feature type="region of interest" description="Disordered" evidence="5">
    <location>
        <begin position="1"/>
        <end position="22"/>
    </location>
</feature>
<accession>A0A7I7QUP5</accession>
<feature type="region of interest" description="Disordered" evidence="5">
    <location>
        <begin position="248"/>
        <end position="270"/>
    </location>
</feature>
<evidence type="ECO:0000313" key="7">
    <source>
        <dbReference type="EMBL" id="BBY29616.1"/>
    </source>
</evidence>
<evidence type="ECO:0000256" key="6">
    <source>
        <dbReference type="SAM" id="Phobius"/>
    </source>
</evidence>
<dbReference type="Proteomes" id="UP000467193">
    <property type="component" value="Chromosome"/>
</dbReference>
<evidence type="ECO:0000256" key="4">
    <source>
        <dbReference type="ARBA" id="ARBA00023136"/>
    </source>
</evidence>
<evidence type="ECO:0000256" key="3">
    <source>
        <dbReference type="ARBA" id="ARBA00022989"/>
    </source>
</evidence>
<keyword evidence="8" id="KW-1185">Reference proteome</keyword>
<dbReference type="EMBL" id="AP022588">
    <property type="protein sequence ID" value="BBY29616.1"/>
    <property type="molecule type" value="Genomic_DNA"/>
</dbReference>
<name>A0A7I7QUP5_9MYCO</name>